<proteinExistence type="predicted"/>
<organism evidence="1 3">
    <name type="scientific">Mycolicibacter kumamotonensis</name>
    <dbReference type="NCBI Taxonomy" id="354243"/>
    <lineage>
        <taxon>Bacteria</taxon>
        <taxon>Bacillati</taxon>
        <taxon>Actinomycetota</taxon>
        <taxon>Actinomycetes</taxon>
        <taxon>Mycobacteriales</taxon>
        <taxon>Mycobacteriaceae</taxon>
        <taxon>Mycolicibacter</taxon>
    </lineage>
</organism>
<sequence>MEEVHRLTHLGAVVTHVAKGTSRDGLEVEWRVLDAVTIDGDMFSRCEMFDEDDLDAALARFDELSRSTPQH</sequence>
<keyword evidence="3" id="KW-1185">Reference proteome</keyword>
<dbReference type="PATRIC" id="fig|354243.3.peg.3538"/>
<protein>
    <submittedName>
        <fullName evidence="1">Uncharacterized protein</fullName>
    </submittedName>
</protein>
<dbReference type="OrthoDB" id="3543649at2"/>
<name>A0A1B8SCT2_9MYCO</name>
<dbReference type="STRING" id="354243.BST28_15650"/>
<evidence type="ECO:0000313" key="1">
    <source>
        <dbReference type="EMBL" id="OBY30551.1"/>
    </source>
</evidence>
<comment type="caution">
    <text evidence="1">The sequence shown here is derived from an EMBL/GenBank/DDBJ whole genome shotgun (WGS) entry which is preliminary data.</text>
</comment>
<dbReference type="AlphaFoldDB" id="A0A1B8SCT2"/>
<dbReference type="RefSeq" id="WP_019734948.1">
    <property type="nucleotide sequence ID" value="NZ_LFOE01000029.1"/>
</dbReference>
<dbReference type="Proteomes" id="UP000092668">
    <property type="component" value="Unassembled WGS sequence"/>
</dbReference>
<evidence type="ECO:0000313" key="2">
    <source>
        <dbReference type="EMBL" id="ORA78178.1"/>
    </source>
</evidence>
<dbReference type="Proteomes" id="UP000192713">
    <property type="component" value="Unassembled WGS sequence"/>
</dbReference>
<dbReference type="EMBL" id="LFOE01000029">
    <property type="protein sequence ID" value="OBY30551.1"/>
    <property type="molecule type" value="Genomic_DNA"/>
</dbReference>
<evidence type="ECO:0000313" key="3">
    <source>
        <dbReference type="Proteomes" id="UP000092668"/>
    </source>
</evidence>
<dbReference type="EMBL" id="MVHU01000024">
    <property type="protein sequence ID" value="ORA78178.1"/>
    <property type="molecule type" value="Genomic_DNA"/>
</dbReference>
<evidence type="ECO:0000313" key="4">
    <source>
        <dbReference type="Proteomes" id="UP000192713"/>
    </source>
</evidence>
<gene>
    <name evidence="1" type="ORF">ACT18_17100</name>
    <name evidence="2" type="ORF">BST28_15650</name>
</gene>
<accession>A0A1B8SCT2</accession>
<reference evidence="1 3" key="1">
    <citation type="submission" date="2015-06" db="EMBL/GenBank/DDBJ databases">
        <title>Genome sequence of Mycobacterium kumamotonense strain Roo.</title>
        <authorList>
            <person name="Greninger A.L."/>
            <person name="Cunningham G."/>
            <person name="Miller S."/>
        </authorList>
    </citation>
    <scope>NUCLEOTIDE SEQUENCE [LARGE SCALE GENOMIC DNA]</scope>
    <source>
        <strain evidence="1 3">Roo</strain>
    </source>
</reference>
<reference evidence="2 4" key="2">
    <citation type="submission" date="2017-02" db="EMBL/GenBank/DDBJ databases">
        <title>The new phylogeny of genus Mycobacterium.</title>
        <authorList>
            <person name="Tortoli E."/>
            <person name="Trovato A."/>
            <person name="Cirillo D.M."/>
        </authorList>
    </citation>
    <scope>NUCLEOTIDE SEQUENCE [LARGE SCALE GENOMIC DNA]</scope>
    <source>
        <strain evidence="2 4">DSM 45093</strain>
    </source>
</reference>